<dbReference type="Proteomes" id="UP000054771">
    <property type="component" value="Unassembled WGS sequence"/>
</dbReference>
<accession>A0A0U5GDA2</accession>
<organism evidence="6 7">
    <name type="scientific">Aspergillus calidoustus</name>
    <dbReference type="NCBI Taxonomy" id="454130"/>
    <lineage>
        <taxon>Eukaryota</taxon>
        <taxon>Fungi</taxon>
        <taxon>Dikarya</taxon>
        <taxon>Ascomycota</taxon>
        <taxon>Pezizomycotina</taxon>
        <taxon>Eurotiomycetes</taxon>
        <taxon>Eurotiomycetidae</taxon>
        <taxon>Eurotiales</taxon>
        <taxon>Aspergillaceae</taxon>
        <taxon>Aspergillus</taxon>
        <taxon>Aspergillus subgen. Nidulantes</taxon>
    </lineage>
</organism>
<dbReference type="AlphaFoldDB" id="A0A0U5GDA2"/>
<keyword evidence="1" id="KW-0805">Transcription regulation</keyword>
<name>A0A0U5GDA2_ASPCI</name>
<feature type="domain" description="Zn(2)-C6 fungal-type" evidence="5">
    <location>
        <begin position="42"/>
        <end position="72"/>
    </location>
</feature>
<dbReference type="PANTHER" id="PTHR47657:SF15">
    <property type="entry name" value="ZN(II)2CYS6 TRANSCRIPTION FACTOR (EUROFUNG)"/>
    <property type="match status" value="1"/>
</dbReference>
<dbReference type="Pfam" id="PF00172">
    <property type="entry name" value="Zn_clus"/>
    <property type="match status" value="1"/>
</dbReference>
<evidence type="ECO:0000256" key="4">
    <source>
        <dbReference type="ARBA" id="ARBA00023242"/>
    </source>
</evidence>
<dbReference type="PROSITE" id="PS00463">
    <property type="entry name" value="ZN2_CY6_FUNGAL_1"/>
    <property type="match status" value="1"/>
</dbReference>
<dbReference type="GO" id="GO:0008270">
    <property type="term" value="F:zinc ion binding"/>
    <property type="evidence" value="ECO:0007669"/>
    <property type="project" value="InterPro"/>
</dbReference>
<evidence type="ECO:0000313" key="7">
    <source>
        <dbReference type="Proteomes" id="UP000054771"/>
    </source>
</evidence>
<dbReference type="SUPFAM" id="SSF57701">
    <property type="entry name" value="Zn2/Cys6 DNA-binding domain"/>
    <property type="match status" value="1"/>
</dbReference>
<keyword evidence="3" id="KW-0804">Transcription</keyword>
<dbReference type="InterPro" id="IPR036864">
    <property type="entry name" value="Zn2-C6_fun-type_DNA-bd_sf"/>
</dbReference>
<evidence type="ECO:0000313" key="6">
    <source>
        <dbReference type="EMBL" id="CEL07727.1"/>
    </source>
</evidence>
<sequence>MAPSMAAAPPRAFQTTFQVTLRGGPAATTYHARRAHKKSRKGCLVCKQRRVKCDERKPTCQRCENYGATCIYYPSPPQSKRGSSSPEAEAEAGPGRMLFTLSVSELVGKVRQGMSGELAFAPRAIGSPDVVMSIAVKSFQFFLQCSVNTVGTPLIREVMRREMLHVAFENPYLMYTILGCGILHMNRVSPGDEPRELAEAYFWQQAFGLYSRALEAGVTEKTFSPLVSGCMLMGITSLVPQTFDIRDSWVFTGRPSDLNWLAVQGGLNCILQMAGRYVPSSIWAVPFMKSNEVETKLFRYEVERGREGFHTGLADLCEIDEDSTAETSPYYFALKILSPLLELEPNAQNAAHCATWQGRLEPGFVTLCRRRDPRALVILAYWMGLMCSLSAWQPWVEGRVRLECIAVCMYLEGLGDPIIVPYLEYPANGCGYSLVKGL</sequence>
<dbReference type="InterPro" id="IPR052400">
    <property type="entry name" value="Zn2-C6_fungal_TF"/>
</dbReference>
<keyword evidence="2" id="KW-0238">DNA-binding</keyword>
<evidence type="ECO:0000256" key="1">
    <source>
        <dbReference type="ARBA" id="ARBA00023015"/>
    </source>
</evidence>
<evidence type="ECO:0000259" key="5">
    <source>
        <dbReference type="PROSITE" id="PS50048"/>
    </source>
</evidence>
<dbReference type="GO" id="GO:0000981">
    <property type="term" value="F:DNA-binding transcription factor activity, RNA polymerase II-specific"/>
    <property type="evidence" value="ECO:0007669"/>
    <property type="project" value="InterPro"/>
</dbReference>
<dbReference type="OrthoDB" id="416217at2759"/>
<dbReference type="SMART" id="SM00066">
    <property type="entry name" value="GAL4"/>
    <property type="match status" value="1"/>
</dbReference>
<evidence type="ECO:0000256" key="3">
    <source>
        <dbReference type="ARBA" id="ARBA00023163"/>
    </source>
</evidence>
<dbReference type="OMA" id="HARRPHK"/>
<evidence type="ECO:0000256" key="2">
    <source>
        <dbReference type="ARBA" id="ARBA00023125"/>
    </source>
</evidence>
<keyword evidence="4" id="KW-0539">Nucleus</keyword>
<dbReference type="EMBL" id="CDMC01000010">
    <property type="protein sequence ID" value="CEL07727.1"/>
    <property type="molecule type" value="Genomic_DNA"/>
</dbReference>
<dbReference type="InterPro" id="IPR001138">
    <property type="entry name" value="Zn2Cys6_DnaBD"/>
</dbReference>
<dbReference type="GO" id="GO:0003677">
    <property type="term" value="F:DNA binding"/>
    <property type="evidence" value="ECO:0007669"/>
    <property type="project" value="UniProtKB-KW"/>
</dbReference>
<reference evidence="7" key="1">
    <citation type="journal article" date="2016" name="Genome Announc.">
        <title>Draft genome sequences of fungus Aspergillus calidoustus.</title>
        <authorList>
            <person name="Horn F."/>
            <person name="Linde J."/>
            <person name="Mattern D.J."/>
            <person name="Walther G."/>
            <person name="Guthke R."/>
            <person name="Scherlach K."/>
            <person name="Martin K."/>
            <person name="Brakhage A.A."/>
            <person name="Petzke L."/>
            <person name="Valiante V."/>
        </authorList>
    </citation>
    <scope>NUCLEOTIDE SEQUENCE [LARGE SCALE GENOMIC DNA]</scope>
    <source>
        <strain evidence="7">SF006504</strain>
    </source>
</reference>
<protein>
    <recommendedName>
        <fullName evidence="5">Zn(2)-C6 fungal-type domain-containing protein</fullName>
    </recommendedName>
</protein>
<dbReference type="PANTHER" id="PTHR47657">
    <property type="entry name" value="STEROL REGULATORY ELEMENT-BINDING PROTEIN ECM22"/>
    <property type="match status" value="1"/>
</dbReference>
<gene>
    <name evidence="6" type="ORF">ASPCAL10882</name>
</gene>
<dbReference type="STRING" id="454130.A0A0U5GDA2"/>
<dbReference type="Gene3D" id="4.10.240.10">
    <property type="entry name" value="Zn(2)-C6 fungal-type DNA-binding domain"/>
    <property type="match status" value="1"/>
</dbReference>
<keyword evidence="7" id="KW-1185">Reference proteome</keyword>
<proteinExistence type="predicted"/>
<dbReference type="CDD" id="cd00067">
    <property type="entry name" value="GAL4"/>
    <property type="match status" value="1"/>
</dbReference>
<dbReference type="PROSITE" id="PS50048">
    <property type="entry name" value="ZN2_CY6_FUNGAL_2"/>
    <property type="match status" value="1"/>
</dbReference>